<protein>
    <recommendedName>
        <fullName evidence="6">Rieske domain-containing protein</fullName>
    </recommendedName>
</protein>
<keyword evidence="8" id="KW-1185">Reference proteome</keyword>
<dbReference type="EMBL" id="LT981265">
    <property type="protein sequence ID" value="SPC33828.1"/>
    <property type="molecule type" value="Genomic_DNA"/>
</dbReference>
<dbReference type="GO" id="GO:0051537">
    <property type="term" value="F:2 iron, 2 sulfur cluster binding"/>
    <property type="evidence" value="ECO:0007669"/>
    <property type="project" value="UniProtKB-KW"/>
</dbReference>
<dbReference type="InterPro" id="IPR017941">
    <property type="entry name" value="Rieske_2Fe-2S"/>
</dbReference>
<dbReference type="GeneID" id="41594718"/>
<dbReference type="SUPFAM" id="SSF50022">
    <property type="entry name" value="ISP domain"/>
    <property type="match status" value="1"/>
</dbReference>
<sequence>MPLFRVARKDEIPIGRGKQFRISGKDIAVFNVNGNYYATEAYCRHQDAPLADGTLYGEVVECFMHRWHYNVKDGRLLDHIKGVRLETYRVEVRGDEIYVEL</sequence>
<dbReference type="Gene3D" id="2.102.10.10">
    <property type="entry name" value="Rieske [2Fe-2S] iron-sulphur domain"/>
    <property type="match status" value="1"/>
</dbReference>
<organism evidence="7 8">
    <name type="scientific">Candidatus Nitrosocaldus cavascurensis</name>
    <dbReference type="NCBI Taxonomy" id="2058097"/>
    <lineage>
        <taxon>Archaea</taxon>
        <taxon>Nitrososphaerota</taxon>
        <taxon>Nitrososphaeria</taxon>
        <taxon>Candidatus Nitrosocaldales</taxon>
        <taxon>Candidatus Nitrosocaldaceae</taxon>
        <taxon>Candidatus Nitrosocaldus</taxon>
    </lineage>
</organism>
<evidence type="ECO:0000313" key="7">
    <source>
        <dbReference type="EMBL" id="SPC33828.1"/>
    </source>
</evidence>
<dbReference type="Proteomes" id="UP000236248">
    <property type="component" value="Chromosome NCAV"/>
</dbReference>
<comment type="cofactor">
    <cofactor evidence="5">
        <name>[2Fe-2S] cluster</name>
        <dbReference type="ChEBI" id="CHEBI:190135"/>
    </cofactor>
</comment>
<proteinExistence type="predicted"/>
<dbReference type="KEGG" id="ncv:NCAV_0644"/>
<dbReference type="RefSeq" id="WP_103287380.1">
    <property type="nucleotide sequence ID" value="NZ_LT981265.1"/>
</dbReference>
<evidence type="ECO:0000256" key="4">
    <source>
        <dbReference type="ARBA" id="ARBA00023014"/>
    </source>
</evidence>
<evidence type="ECO:0000259" key="6">
    <source>
        <dbReference type="PROSITE" id="PS51296"/>
    </source>
</evidence>
<evidence type="ECO:0000256" key="5">
    <source>
        <dbReference type="ARBA" id="ARBA00034078"/>
    </source>
</evidence>
<reference evidence="8" key="1">
    <citation type="submission" date="2018-01" db="EMBL/GenBank/DDBJ databases">
        <authorList>
            <person name="Kerou L M."/>
        </authorList>
    </citation>
    <scope>NUCLEOTIDE SEQUENCE [LARGE SCALE GENOMIC DNA]</scope>
    <source>
        <strain evidence="8">SCU2</strain>
    </source>
</reference>
<dbReference type="Pfam" id="PF00355">
    <property type="entry name" value="Rieske"/>
    <property type="match status" value="1"/>
</dbReference>
<dbReference type="PANTHER" id="PTHR21496">
    <property type="entry name" value="FERREDOXIN-RELATED"/>
    <property type="match status" value="1"/>
</dbReference>
<accession>A0A2K5AQ92</accession>
<dbReference type="PANTHER" id="PTHR21496:SF0">
    <property type="entry name" value="RIESKE DOMAIN-CONTAINING PROTEIN"/>
    <property type="match status" value="1"/>
</dbReference>
<name>A0A2K5AQ92_9ARCH</name>
<keyword evidence="4" id="KW-0411">Iron-sulfur</keyword>
<gene>
    <name evidence="7" type="ORF">NCAV_0644</name>
</gene>
<dbReference type="GO" id="GO:0046872">
    <property type="term" value="F:metal ion binding"/>
    <property type="evidence" value="ECO:0007669"/>
    <property type="project" value="UniProtKB-KW"/>
</dbReference>
<evidence type="ECO:0000256" key="3">
    <source>
        <dbReference type="ARBA" id="ARBA00023004"/>
    </source>
</evidence>
<keyword evidence="2" id="KW-0479">Metal-binding</keyword>
<keyword evidence="1" id="KW-0001">2Fe-2S</keyword>
<evidence type="ECO:0000256" key="2">
    <source>
        <dbReference type="ARBA" id="ARBA00022723"/>
    </source>
</evidence>
<keyword evidence="3" id="KW-0408">Iron</keyword>
<feature type="domain" description="Rieske" evidence="6">
    <location>
        <begin position="4"/>
        <end position="99"/>
    </location>
</feature>
<dbReference type="InterPro" id="IPR036922">
    <property type="entry name" value="Rieske_2Fe-2S_sf"/>
</dbReference>
<dbReference type="AlphaFoldDB" id="A0A2K5AQ92"/>
<dbReference type="PROSITE" id="PS51296">
    <property type="entry name" value="RIESKE"/>
    <property type="match status" value="1"/>
</dbReference>
<evidence type="ECO:0000313" key="8">
    <source>
        <dbReference type="Proteomes" id="UP000236248"/>
    </source>
</evidence>
<evidence type="ECO:0000256" key="1">
    <source>
        <dbReference type="ARBA" id="ARBA00022714"/>
    </source>
</evidence>